<dbReference type="Gene3D" id="3.40.50.1820">
    <property type="entry name" value="alpha/beta hydrolase"/>
    <property type="match status" value="1"/>
</dbReference>
<dbReference type="EMBL" id="KN840492">
    <property type="protein sequence ID" value="KIP07711.1"/>
    <property type="molecule type" value="Genomic_DNA"/>
</dbReference>
<protein>
    <recommendedName>
        <fullName evidence="2">AB hydrolase-1 domain-containing protein</fullName>
    </recommendedName>
</protein>
<reference evidence="3 4" key="1">
    <citation type="journal article" date="2014" name="PLoS Genet.">
        <title>Analysis of the Phlebiopsis gigantea genome, transcriptome and secretome provides insight into its pioneer colonization strategies of wood.</title>
        <authorList>
            <person name="Hori C."/>
            <person name="Ishida T."/>
            <person name="Igarashi K."/>
            <person name="Samejima M."/>
            <person name="Suzuki H."/>
            <person name="Master E."/>
            <person name="Ferreira P."/>
            <person name="Ruiz-Duenas F.J."/>
            <person name="Held B."/>
            <person name="Canessa P."/>
            <person name="Larrondo L.F."/>
            <person name="Schmoll M."/>
            <person name="Druzhinina I.S."/>
            <person name="Kubicek C.P."/>
            <person name="Gaskell J.A."/>
            <person name="Kersten P."/>
            <person name="St John F."/>
            <person name="Glasner J."/>
            <person name="Sabat G."/>
            <person name="Splinter BonDurant S."/>
            <person name="Syed K."/>
            <person name="Yadav J."/>
            <person name="Mgbeahuruike A.C."/>
            <person name="Kovalchuk A."/>
            <person name="Asiegbu F.O."/>
            <person name="Lackner G."/>
            <person name="Hoffmeister D."/>
            <person name="Rencoret J."/>
            <person name="Gutierrez A."/>
            <person name="Sun H."/>
            <person name="Lindquist E."/>
            <person name="Barry K."/>
            <person name="Riley R."/>
            <person name="Grigoriev I.V."/>
            <person name="Henrissat B."/>
            <person name="Kues U."/>
            <person name="Berka R.M."/>
            <person name="Martinez A.T."/>
            <person name="Covert S.F."/>
            <person name="Blanchette R.A."/>
            <person name="Cullen D."/>
        </authorList>
    </citation>
    <scope>NUCLEOTIDE SEQUENCE [LARGE SCALE GENOMIC DNA]</scope>
    <source>
        <strain evidence="3 4">11061_1 CR5-6</strain>
    </source>
</reference>
<dbReference type="PANTHER" id="PTHR47842:SF1">
    <property type="entry name" value="DUF676 DOMAIN-CONTAINING PROTEIN"/>
    <property type="match status" value="1"/>
</dbReference>
<accession>A0A0C3RZD3</accession>
<dbReference type="STRING" id="745531.A0A0C3RZD3"/>
<dbReference type="Proteomes" id="UP000053257">
    <property type="component" value="Unassembled WGS sequence"/>
</dbReference>
<dbReference type="Pfam" id="PF12697">
    <property type="entry name" value="Abhydrolase_6"/>
    <property type="match status" value="1"/>
</dbReference>
<dbReference type="InterPro" id="IPR029058">
    <property type="entry name" value="AB_hydrolase_fold"/>
</dbReference>
<feature type="compositionally biased region" description="Basic and acidic residues" evidence="1">
    <location>
        <begin position="1"/>
        <end position="11"/>
    </location>
</feature>
<evidence type="ECO:0000259" key="2">
    <source>
        <dbReference type="Pfam" id="PF12697"/>
    </source>
</evidence>
<sequence>MSDSEHAKEQPLVELDSQTGNSDQPAGALKDLLLLIFIHGFKGTDSTFSKFPERMQHVLSETINNVHVESVVFPAYETKGELTAAVVRFADWLTNLTVEREVASGLGGGAGKARVVLCGHSMGGLLAADALIEFVRTRPDQTAPLWPNIVACLAYDTPYFGLHPGVFKNTANQAAGYVKSAHDLFSATTSFFGGSKTTPVASMSKVPVAALPAPPPAPASPWKKWAPAAYAVGGALLAGAAAGTAYYKRDEIGVGYTWATDHMKYVGTLWEEDALHKRVNDLMEIEERMGVLFRTFYSYLPPSPPAHVAPRAFMILPKAPSHCVSHFLQAPNTIASDEIEAHTGMFDGKTNDGYYELGLISAQLIRDVMVASRSGNEDVVKHTAKHPSGEEGVLKLGEDHGARLMTEAADRSAQ</sequence>
<keyword evidence="4" id="KW-1185">Reference proteome</keyword>
<dbReference type="InterPro" id="IPR000073">
    <property type="entry name" value="AB_hydrolase_1"/>
</dbReference>
<dbReference type="SUPFAM" id="SSF53474">
    <property type="entry name" value="alpha/beta-Hydrolases"/>
    <property type="match status" value="1"/>
</dbReference>
<dbReference type="OrthoDB" id="442243at2759"/>
<dbReference type="HOGENOM" id="CLU_020826_2_0_1"/>
<gene>
    <name evidence="3" type="ORF">PHLGIDRAFT_127480</name>
</gene>
<evidence type="ECO:0000313" key="3">
    <source>
        <dbReference type="EMBL" id="KIP07711.1"/>
    </source>
</evidence>
<feature type="domain" description="AB hydrolase-1" evidence="2">
    <location>
        <begin position="35"/>
        <end position="256"/>
    </location>
</feature>
<feature type="region of interest" description="Disordered" evidence="1">
    <location>
        <begin position="1"/>
        <end position="23"/>
    </location>
</feature>
<dbReference type="PANTHER" id="PTHR47842">
    <property type="entry name" value="EXPRESSED PROTEIN"/>
    <property type="match status" value="1"/>
</dbReference>
<evidence type="ECO:0000256" key="1">
    <source>
        <dbReference type="SAM" id="MobiDB-lite"/>
    </source>
</evidence>
<dbReference type="AlphaFoldDB" id="A0A0C3RZD3"/>
<evidence type="ECO:0000313" key="4">
    <source>
        <dbReference type="Proteomes" id="UP000053257"/>
    </source>
</evidence>
<name>A0A0C3RZD3_PHLG1</name>
<proteinExistence type="predicted"/>
<organism evidence="3 4">
    <name type="scientific">Phlebiopsis gigantea (strain 11061_1 CR5-6)</name>
    <name type="common">White-rot fungus</name>
    <name type="synonym">Peniophora gigantea</name>
    <dbReference type="NCBI Taxonomy" id="745531"/>
    <lineage>
        <taxon>Eukaryota</taxon>
        <taxon>Fungi</taxon>
        <taxon>Dikarya</taxon>
        <taxon>Basidiomycota</taxon>
        <taxon>Agaricomycotina</taxon>
        <taxon>Agaricomycetes</taxon>
        <taxon>Polyporales</taxon>
        <taxon>Phanerochaetaceae</taxon>
        <taxon>Phlebiopsis</taxon>
    </lineage>
</organism>